<dbReference type="Gene3D" id="3.40.718.10">
    <property type="entry name" value="Isopropylmalate Dehydrogenase"/>
    <property type="match status" value="1"/>
</dbReference>
<dbReference type="AlphaFoldDB" id="A0A3E3E0B0"/>
<dbReference type="GO" id="GO:0043811">
    <property type="term" value="F:phosphate:acyl-[acyl carrier protein] acyltransferase activity"/>
    <property type="evidence" value="ECO:0007669"/>
    <property type="project" value="UniProtKB-UniRule"/>
</dbReference>
<reference evidence="11 12" key="1">
    <citation type="submission" date="2018-08" db="EMBL/GenBank/DDBJ databases">
        <title>A genome reference for cultivated species of the human gut microbiota.</title>
        <authorList>
            <person name="Zou Y."/>
            <person name="Xue W."/>
            <person name="Luo G."/>
        </authorList>
    </citation>
    <scope>NUCLEOTIDE SEQUENCE [LARGE SCALE GENOMIC DNA]</scope>
    <source>
        <strain evidence="11 12">AM25-6</strain>
    </source>
</reference>
<evidence type="ECO:0000256" key="8">
    <source>
        <dbReference type="ARBA" id="ARBA00024069"/>
    </source>
</evidence>
<keyword evidence="5 10" id="KW-0443">Lipid metabolism</keyword>
<dbReference type="Proteomes" id="UP000261212">
    <property type="component" value="Unassembled WGS sequence"/>
</dbReference>
<evidence type="ECO:0000256" key="10">
    <source>
        <dbReference type="HAMAP-Rule" id="MF_00019"/>
    </source>
</evidence>
<dbReference type="GO" id="GO:0008654">
    <property type="term" value="P:phospholipid biosynthetic process"/>
    <property type="evidence" value="ECO:0007669"/>
    <property type="project" value="UniProtKB-KW"/>
</dbReference>
<dbReference type="SUPFAM" id="SSF53659">
    <property type="entry name" value="Isocitrate/Isopropylmalate dehydrogenase-like"/>
    <property type="match status" value="1"/>
</dbReference>
<dbReference type="PANTHER" id="PTHR30100">
    <property type="entry name" value="FATTY ACID/PHOSPHOLIPID SYNTHESIS PROTEIN PLSX"/>
    <property type="match status" value="1"/>
</dbReference>
<dbReference type="PANTHER" id="PTHR30100:SF1">
    <property type="entry name" value="PHOSPHATE ACYLTRANSFERASE"/>
    <property type="match status" value="1"/>
</dbReference>
<dbReference type="EC" id="2.3.1.274" evidence="8 10"/>
<evidence type="ECO:0000256" key="7">
    <source>
        <dbReference type="ARBA" id="ARBA00023264"/>
    </source>
</evidence>
<keyword evidence="6 10" id="KW-0594">Phospholipid biosynthesis</keyword>
<keyword evidence="11" id="KW-0012">Acyltransferase</keyword>
<keyword evidence="7 10" id="KW-1208">Phospholipid metabolism</keyword>
<keyword evidence="4 10" id="KW-0808">Transferase</keyword>
<dbReference type="GO" id="GO:0006633">
    <property type="term" value="P:fatty acid biosynthetic process"/>
    <property type="evidence" value="ECO:0007669"/>
    <property type="project" value="UniProtKB-UniRule"/>
</dbReference>
<evidence type="ECO:0000256" key="3">
    <source>
        <dbReference type="ARBA" id="ARBA00022516"/>
    </source>
</evidence>
<evidence type="ECO:0000313" key="12">
    <source>
        <dbReference type="Proteomes" id="UP000261212"/>
    </source>
</evidence>
<keyword evidence="2 10" id="KW-0963">Cytoplasm</keyword>
<evidence type="ECO:0000256" key="4">
    <source>
        <dbReference type="ARBA" id="ARBA00022679"/>
    </source>
</evidence>
<comment type="similarity">
    <text evidence="10">Belongs to the PlsX family.</text>
</comment>
<name>A0A3E3E0B0_9FIRM</name>
<proteinExistence type="inferred from homology"/>
<comment type="catalytic activity">
    <reaction evidence="1 10">
        <text>a fatty acyl-[ACP] + phosphate = an acyl phosphate + holo-[ACP]</text>
        <dbReference type="Rhea" id="RHEA:42292"/>
        <dbReference type="Rhea" id="RHEA-COMP:9685"/>
        <dbReference type="Rhea" id="RHEA-COMP:14125"/>
        <dbReference type="ChEBI" id="CHEBI:43474"/>
        <dbReference type="ChEBI" id="CHEBI:59918"/>
        <dbReference type="ChEBI" id="CHEBI:64479"/>
        <dbReference type="ChEBI" id="CHEBI:138651"/>
        <dbReference type="EC" id="2.3.1.274"/>
    </reaction>
</comment>
<dbReference type="RefSeq" id="WP_117531006.1">
    <property type="nucleotide sequence ID" value="NZ_QUSM01000002.1"/>
</dbReference>
<keyword evidence="3 10" id="KW-0444">Lipid biosynthesis</keyword>
<evidence type="ECO:0000313" key="11">
    <source>
        <dbReference type="EMBL" id="RGD74923.1"/>
    </source>
</evidence>
<dbReference type="EMBL" id="QUSM01000002">
    <property type="protein sequence ID" value="RGD74923.1"/>
    <property type="molecule type" value="Genomic_DNA"/>
</dbReference>
<evidence type="ECO:0000256" key="6">
    <source>
        <dbReference type="ARBA" id="ARBA00023209"/>
    </source>
</evidence>
<evidence type="ECO:0000256" key="9">
    <source>
        <dbReference type="ARBA" id="ARBA00046608"/>
    </source>
</evidence>
<organism evidence="11 12">
    <name type="scientific">Anaerofustis stercorihominis</name>
    <dbReference type="NCBI Taxonomy" id="214853"/>
    <lineage>
        <taxon>Bacteria</taxon>
        <taxon>Bacillati</taxon>
        <taxon>Bacillota</taxon>
        <taxon>Clostridia</taxon>
        <taxon>Eubacteriales</taxon>
        <taxon>Eubacteriaceae</taxon>
        <taxon>Anaerofustis</taxon>
    </lineage>
</organism>
<dbReference type="HAMAP" id="MF_00019">
    <property type="entry name" value="PlsX"/>
    <property type="match status" value="1"/>
</dbReference>
<protein>
    <recommendedName>
        <fullName evidence="8 10">Phosphate acyltransferase</fullName>
        <ecNumber evidence="8 10">2.3.1.274</ecNumber>
    </recommendedName>
    <alternativeName>
        <fullName evidence="10">Acyl-ACP phosphotransacylase</fullName>
    </alternativeName>
    <alternativeName>
        <fullName evidence="10">Acyl-[acyl-carrier-protein]--phosphate acyltransferase</fullName>
    </alternativeName>
    <alternativeName>
        <fullName evidence="10">Phosphate-acyl-ACP acyltransferase</fullName>
    </alternativeName>
</protein>
<comment type="subcellular location">
    <subcellularLocation>
        <location evidence="10">Cytoplasm</location>
    </subcellularLocation>
    <text evidence="10">Associated with the membrane possibly through PlsY.</text>
</comment>
<comment type="function">
    <text evidence="10">Catalyzes the reversible formation of acyl-phosphate (acyl-PO(4)) from acyl-[acyl-carrier-protein] (acyl-ACP). This enzyme utilizes acyl-ACP as fatty acyl donor, but not acyl-CoA.</text>
</comment>
<dbReference type="NCBIfam" id="TIGR00182">
    <property type="entry name" value="plsX"/>
    <property type="match status" value="1"/>
</dbReference>
<dbReference type="Pfam" id="PF02504">
    <property type="entry name" value="FA_synthesis"/>
    <property type="match status" value="1"/>
</dbReference>
<evidence type="ECO:0000256" key="1">
    <source>
        <dbReference type="ARBA" id="ARBA00001232"/>
    </source>
</evidence>
<dbReference type="InterPro" id="IPR012281">
    <property type="entry name" value="Phospholipid_synth_PlsX-like"/>
</dbReference>
<dbReference type="PIRSF" id="PIRSF002465">
    <property type="entry name" value="Phsphlp_syn_PlsX"/>
    <property type="match status" value="1"/>
</dbReference>
<comment type="caution">
    <text evidence="11">The sequence shown here is derived from an EMBL/GenBank/DDBJ whole genome shotgun (WGS) entry which is preliminary data.</text>
</comment>
<gene>
    <name evidence="10 11" type="primary">plsX</name>
    <name evidence="11" type="ORF">DW687_00950</name>
</gene>
<dbReference type="GO" id="GO:0005737">
    <property type="term" value="C:cytoplasm"/>
    <property type="evidence" value="ECO:0007669"/>
    <property type="project" value="UniProtKB-SubCell"/>
</dbReference>
<sequence length="328" mass="35775">MIYVDAFGGDYAPDAMVKGAVLAVQEFNREITLVGHEEKIKEVFDKNNLSMDKISIIHAPEEITCHDESALAIRRKKQSSLVVAANLIKEDRNSVLVTAGSTGAVLSSGVLVTGRIKGVKRPALGAVLPARKKPILLMDCGANADCTSEYIKQFASMSSIYMKYVMGVENPKVALANIGSEEEKGNKLYKETHQVLKETEDINFAGNMEGTEIMNSDNDVIVCDGFTGNIILKTIEGMGNLMKDILKDVFYTNTKTKLSYVLTKNVLNKEMAKLSSKRYGGAPLLGVNGGIIKAHGNSDETAFKNAIGQAIKFEENEVLEKIKNIYAK</sequence>
<accession>A0A3E3E0B0</accession>
<dbReference type="InterPro" id="IPR003664">
    <property type="entry name" value="FA_synthesis"/>
</dbReference>
<evidence type="ECO:0000256" key="2">
    <source>
        <dbReference type="ARBA" id="ARBA00022490"/>
    </source>
</evidence>
<comment type="pathway">
    <text evidence="10">Lipid metabolism; phospholipid metabolism.</text>
</comment>
<comment type="subunit">
    <text evidence="9 10">Homodimer. Probably interacts with PlsY.</text>
</comment>
<dbReference type="UniPathway" id="UPA00085"/>
<evidence type="ECO:0000256" key="5">
    <source>
        <dbReference type="ARBA" id="ARBA00023098"/>
    </source>
</evidence>